<keyword evidence="9" id="KW-1185">Reference proteome</keyword>
<dbReference type="Proteomes" id="UP000315522">
    <property type="component" value="Unassembled WGS sequence"/>
</dbReference>
<name>A0A559MAA2_9HELO</name>
<reference evidence="8 9" key="1">
    <citation type="submission" date="2018-05" db="EMBL/GenBank/DDBJ databases">
        <title>Genome sequencing and assembly of the regulated plant pathogen Lachnellula willkommii and related sister species for the development of diagnostic species identification markers.</title>
        <authorList>
            <person name="Giroux E."/>
            <person name="Bilodeau G."/>
        </authorList>
    </citation>
    <scope>NUCLEOTIDE SEQUENCE [LARGE SCALE GENOMIC DNA]</scope>
    <source>
        <strain evidence="8 9">CBS 172.35</strain>
    </source>
</reference>
<evidence type="ECO:0000256" key="7">
    <source>
        <dbReference type="SAM" id="SignalP"/>
    </source>
</evidence>
<keyword evidence="7" id="KW-0732">Signal</keyword>
<comment type="subcellular location">
    <subcellularLocation>
        <location evidence="1">Membrane</location>
        <topology evidence="1">Single-pass membrane protein</topology>
    </subcellularLocation>
</comment>
<dbReference type="AlphaFoldDB" id="A0A559MAA2"/>
<sequence>MRSLIPILAIALSLTTPNVKANDLDTSCWYETDNQKQSYPGGPCGVISLGSGYKPCCAVNDTCLADGVCQYTHAGPTQGQTTGYYVGGCTDPSLQSSNCNSHCSSFNFTDIVYNKTTDRWHCCGSTDGVIHCDEPEAELFDAPGPVHMGDGYYTVPSAVSTAAVSTTYHKGSPAAATASTTALTVSKSASSSGSLSTGAKAGIGIGAAVGGLAIIGLIVFFAMRHRRNKQGGYNGAKEGPSPFADRGALVEPHRPENWNGNGNGNGNGNLNMQHIMQSPMSQNSTIYSDISSGMGDPPPDPHSFDSPVVPISEDSRGGYGSGEYPPEKESYGGETIIGRQELRGNEPPRHELA</sequence>
<dbReference type="PANTHER" id="PTHR15549:SF27">
    <property type="entry name" value="CHITIN-BINDING TYPE-1 DOMAIN-CONTAINING PROTEIN"/>
    <property type="match status" value="1"/>
</dbReference>
<feature type="compositionally biased region" description="Basic and acidic residues" evidence="5">
    <location>
        <begin position="340"/>
        <end position="353"/>
    </location>
</feature>
<evidence type="ECO:0000256" key="1">
    <source>
        <dbReference type="ARBA" id="ARBA00004167"/>
    </source>
</evidence>
<keyword evidence="2 6" id="KW-0812">Transmembrane</keyword>
<comment type="caution">
    <text evidence="8">The sequence shown here is derived from an EMBL/GenBank/DDBJ whole genome shotgun (WGS) entry which is preliminary data.</text>
</comment>
<dbReference type="PANTHER" id="PTHR15549">
    <property type="entry name" value="PAIRED IMMUNOGLOBULIN-LIKE TYPE 2 RECEPTOR"/>
    <property type="match status" value="1"/>
</dbReference>
<evidence type="ECO:0000256" key="5">
    <source>
        <dbReference type="SAM" id="MobiDB-lite"/>
    </source>
</evidence>
<evidence type="ECO:0000256" key="4">
    <source>
        <dbReference type="ARBA" id="ARBA00023136"/>
    </source>
</evidence>
<keyword evidence="3 6" id="KW-1133">Transmembrane helix</keyword>
<dbReference type="GO" id="GO:0071944">
    <property type="term" value="C:cell periphery"/>
    <property type="evidence" value="ECO:0007669"/>
    <property type="project" value="UniProtKB-ARBA"/>
</dbReference>
<evidence type="ECO:0000256" key="6">
    <source>
        <dbReference type="SAM" id="Phobius"/>
    </source>
</evidence>
<organism evidence="8 9">
    <name type="scientific">Lachnellula willkommii</name>
    <dbReference type="NCBI Taxonomy" id="215461"/>
    <lineage>
        <taxon>Eukaryota</taxon>
        <taxon>Fungi</taxon>
        <taxon>Dikarya</taxon>
        <taxon>Ascomycota</taxon>
        <taxon>Pezizomycotina</taxon>
        <taxon>Leotiomycetes</taxon>
        <taxon>Helotiales</taxon>
        <taxon>Lachnaceae</taxon>
        <taxon>Lachnellula</taxon>
    </lineage>
</organism>
<evidence type="ECO:0000313" key="8">
    <source>
        <dbReference type="EMBL" id="TVY89891.1"/>
    </source>
</evidence>
<evidence type="ECO:0008006" key="10">
    <source>
        <dbReference type="Google" id="ProtNLM"/>
    </source>
</evidence>
<evidence type="ECO:0000256" key="2">
    <source>
        <dbReference type="ARBA" id="ARBA00022692"/>
    </source>
</evidence>
<dbReference type="InterPro" id="IPR051694">
    <property type="entry name" value="Immunoregulatory_rcpt-like"/>
</dbReference>
<evidence type="ECO:0000313" key="9">
    <source>
        <dbReference type="Proteomes" id="UP000315522"/>
    </source>
</evidence>
<feature type="signal peptide" evidence="7">
    <location>
        <begin position="1"/>
        <end position="21"/>
    </location>
</feature>
<feature type="transmembrane region" description="Helical" evidence="6">
    <location>
        <begin position="201"/>
        <end position="223"/>
    </location>
</feature>
<evidence type="ECO:0000256" key="3">
    <source>
        <dbReference type="ARBA" id="ARBA00022989"/>
    </source>
</evidence>
<proteinExistence type="predicted"/>
<gene>
    <name evidence="8" type="ORF">LAWI1_G004876</name>
</gene>
<protein>
    <recommendedName>
        <fullName evidence="10">Carcinoembryonic antigen-related cell adhesion molecule</fullName>
    </recommendedName>
</protein>
<feature type="chain" id="PRO_5022085862" description="Carcinoembryonic antigen-related cell adhesion molecule" evidence="7">
    <location>
        <begin position="22"/>
        <end position="353"/>
    </location>
</feature>
<dbReference type="EMBL" id="QGML01001058">
    <property type="protein sequence ID" value="TVY89891.1"/>
    <property type="molecule type" value="Genomic_DNA"/>
</dbReference>
<keyword evidence="4 6" id="KW-0472">Membrane</keyword>
<feature type="region of interest" description="Disordered" evidence="5">
    <location>
        <begin position="284"/>
        <end position="353"/>
    </location>
</feature>
<dbReference type="GO" id="GO:0016020">
    <property type="term" value="C:membrane"/>
    <property type="evidence" value="ECO:0007669"/>
    <property type="project" value="UniProtKB-SubCell"/>
</dbReference>
<accession>A0A559MAA2</accession>